<dbReference type="AlphaFoldDB" id="A0AA39KFD0"/>
<gene>
    <name evidence="2" type="ORF">EV420DRAFT_340818</name>
</gene>
<dbReference type="Proteomes" id="UP001175211">
    <property type="component" value="Unassembled WGS sequence"/>
</dbReference>
<dbReference type="SUPFAM" id="SSF56112">
    <property type="entry name" value="Protein kinase-like (PK-like)"/>
    <property type="match status" value="1"/>
</dbReference>
<dbReference type="GO" id="GO:0005524">
    <property type="term" value="F:ATP binding"/>
    <property type="evidence" value="ECO:0007669"/>
    <property type="project" value="InterPro"/>
</dbReference>
<dbReference type="Gene3D" id="1.10.510.10">
    <property type="entry name" value="Transferase(Phosphotransferase) domain 1"/>
    <property type="match status" value="1"/>
</dbReference>
<proteinExistence type="predicted"/>
<sequence length="386" mass="44572">MQRLWTSAGKSSPFKFKALIHSALAKKIHLPPIPTPQSDLYLPGSEIQLKFQAPDSPIVQPLSVKIIKRLEPFTSSAVLLSQRTSDNKQFILKLNDRRVGFRSSLNMDGEFPWTPDLEERLRAAVREIDNGTKTHWFESVKDRMNPALPCPSDWEDWMWEIFTWTLRMERQESEVEAYRLLRKLQGFLIPRFIGLVTLPISSEEPHPITNCVPGIVIEYIQGESLGSLKPDVNIPRSEAEAIADAVMDAFRILKAQKCVIHNDIHIDNIILRHSDRSPVIIDLGCALTRESSMSDSEEWEASIAGNDDMRAVRNMLTSKEHGVWRRKETPLPMHYYHTLLAWNKYVENQPEDYRKQTFERVPDTDGEGAREKVLQWRLRPGIQRRE</sequence>
<dbReference type="GeneID" id="85365315"/>
<evidence type="ECO:0000259" key="1">
    <source>
        <dbReference type="PROSITE" id="PS50011"/>
    </source>
</evidence>
<organism evidence="2 3">
    <name type="scientific">Armillaria tabescens</name>
    <name type="common">Ringless honey mushroom</name>
    <name type="synonym">Agaricus tabescens</name>
    <dbReference type="NCBI Taxonomy" id="1929756"/>
    <lineage>
        <taxon>Eukaryota</taxon>
        <taxon>Fungi</taxon>
        <taxon>Dikarya</taxon>
        <taxon>Basidiomycota</taxon>
        <taxon>Agaricomycotina</taxon>
        <taxon>Agaricomycetes</taxon>
        <taxon>Agaricomycetidae</taxon>
        <taxon>Agaricales</taxon>
        <taxon>Marasmiineae</taxon>
        <taxon>Physalacriaceae</taxon>
        <taxon>Desarmillaria</taxon>
    </lineage>
</organism>
<feature type="domain" description="Protein kinase" evidence="1">
    <location>
        <begin position="64"/>
        <end position="386"/>
    </location>
</feature>
<dbReference type="InterPro" id="IPR002575">
    <property type="entry name" value="Aminoglycoside_PTrfase"/>
</dbReference>
<dbReference type="RefSeq" id="XP_060331190.1">
    <property type="nucleotide sequence ID" value="XM_060481767.1"/>
</dbReference>
<evidence type="ECO:0000313" key="2">
    <source>
        <dbReference type="EMBL" id="KAK0458940.1"/>
    </source>
</evidence>
<dbReference type="PROSITE" id="PS50011">
    <property type="entry name" value="PROTEIN_KINASE_DOM"/>
    <property type="match status" value="1"/>
</dbReference>
<dbReference type="InterPro" id="IPR011009">
    <property type="entry name" value="Kinase-like_dom_sf"/>
</dbReference>
<protein>
    <recommendedName>
        <fullName evidence="1">Protein kinase domain-containing protein</fullName>
    </recommendedName>
</protein>
<dbReference type="EMBL" id="JAUEPS010000016">
    <property type="protein sequence ID" value="KAK0458940.1"/>
    <property type="molecule type" value="Genomic_DNA"/>
</dbReference>
<evidence type="ECO:0000313" key="3">
    <source>
        <dbReference type="Proteomes" id="UP001175211"/>
    </source>
</evidence>
<name>A0AA39KFD0_ARMTA</name>
<dbReference type="InterPro" id="IPR000719">
    <property type="entry name" value="Prot_kinase_dom"/>
</dbReference>
<dbReference type="Pfam" id="PF01636">
    <property type="entry name" value="APH"/>
    <property type="match status" value="1"/>
</dbReference>
<keyword evidence="3" id="KW-1185">Reference proteome</keyword>
<accession>A0AA39KFD0</accession>
<reference evidence="2" key="1">
    <citation type="submission" date="2023-06" db="EMBL/GenBank/DDBJ databases">
        <authorList>
            <consortium name="Lawrence Berkeley National Laboratory"/>
            <person name="Ahrendt S."/>
            <person name="Sahu N."/>
            <person name="Indic B."/>
            <person name="Wong-Bajracharya J."/>
            <person name="Merenyi Z."/>
            <person name="Ke H.-M."/>
            <person name="Monk M."/>
            <person name="Kocsube S."/>
            <person name="Drula E."/>
            <person name="Lipzen A."/>
            <person name="Balint B."/>
            <person name="Henrissat B."/>
            <person name="Andreopoulos B."/>
            <person name="Martin F.M."/>
            <person name="Harder C.B."/>
            <person name="Rigling D."/>
            <person name="Ford K.L."/>
            <person name="Foster G.D."/>
            <person name="Pangilinan J."/>
            <person name="Papanicolaou A."/>
            <person name="Barry K."/>
            <person name="LaButti K."/>
            <person name="Viragh M."/>
            <person name="Koriabine M."/>
            <person name="Yan M."/>
            <person name="Riley R."/>
            <person name="Champramary S."/>
            <person name="Plett K.L."/>
            <person name="Tsai I.J."/>
            <person name="Slot J."/>
            <person name="Sipos G."/>
            <person name="Plett J."/>
            <person name="Nagy L.G."/>
            <person name="Grigoriev I.V."/>
        </authorList>
    </citation>
    <scope>NUCLEOTIDE SEQUENCE</scope>
    <source>
        <strain evidence="2">CCBAS 213</strain>
    </source>
</reference>
<dbReference type="GO" id="GO:0004672">
    <property type="term" value="F:protein kinase activity"/>
    <property type="evidence" value="ECO:0007669"/>
    <property type="project" value="InterPro"/>
</dbReference>
<comment type="caution">
    <text evidence="2">The sequence shown here is derived from an EMBL/GenBank/DDBJ whole genome shotgun (WGS) entry which is preliminary data.</text>
</comment>